<accession>A0A1H8RHB4</accession>
<evidence type="ECO:0000313" key="2">
    <source>
        <dbReference type="EMBL" id="SEO65544.1"/>
    </source>
</evidence>
<name>A0A1H8RHB4_9PSEU</name>
<keyword evidence="3" id="KW-1185">Reference proteome</keyword>
<evidence type="ECO:0000313" key="3">
    <source>
        <dbReference type="Proteomes" id="UP000198582"/>
    </source>
</evidence>
<dbReference type="AlphaFoldDB" id="A0A1H8RHB4"/>
<gene>
    <name evidence="2" type="ORF">SAMN04489732_101786</name>
</gene>
<feature type="region of interest" description="Disordered" evidence="1">
    <location>
        <begin position="346"/>
        <end position="377"/>
    </location>
</feature>
<dbReference type="EMBL" id="FOEF01000001">
    <property type="protein sequence ID" value="SEO65544.1"/>
    <property type="molecule type" value="Genomic_DNA"/>
</dbReference>
<feature type="region of interest" description="Disordered" evidence="1">
    <location>
        <begin position="84"/>
        <end position="165"/>
    </location>
</feature>
<dbReference type="STRING" id="394193.SAMN04489732_101786"/>
<reference evidence="2 3" key="1">
    <citation type="submission" date="2016-10" db="EMBL/GenBank/DDBJ databases">
        <authorList>
            <person name="de Groot N.N."/>
        </authorList>
    </citation>
    <scope>NUCLEOTIDE SEQUENCE [LARGE SCALE GENOMIC DNA]</scope>
    <source>
        <strain evidence="2 3">DSM 44993</strain>
    </source>
</reference>
<feature type="compositionally biased region" description="Polar residues" evidence="1">
    <location>
        <begin position="93"/>
        <end position="111"/>
    </location>
</feature>
<organism evidence="2 3">
    <name type="scientific">Amycolatopsis saalfeldensis</name>
    <dbReference type="NCBI Taxonomy" id="394193"/>
    <lineage>
        <taxon>Bacteria</taxon>
        <taxon>Bacillati</taxon>
        <taxon>Actinomycetota</taxon>
        <taxon>Actinomycetes</taxon>
        <taxon>Pseudonocardiales</taxon>
        <taxon>Pseudonocardiaceae</taxon>
        <taxon>Amycolatopsis</taxon>
    </lineage>
</organism>
<sequence>MTQPGSRAGLPAVLLVLFESLPTLIESLPTLFDSLPALIATLPALFESAPAVFESLPALFESVLALKPVQLLLHTGLDDFLPSHATRRRSLRPATSRNTPVLSTHQPNGQTPGRIHGSGFGLRSTRDPSPGHVNLSGLGARRISNGDPSLTLIDSGSPSPRRLGTRGPSLGLVGIPGLRIRHLKIGDLGIRHLSIRHLGIGDLVVRRISIRHLGIRGFVIRRLGIRGFVIRYIRIRRLEIGDLGIRRISIRHLGICGFVIRRLGIRSFVIRHLGVYRFGVGGITLGIRDFGIRDFGIHGPARHLGLDRIHLRDLGRRSVQGSRRGWDFSLRGISLRQRLAVQGFPAQRAGSPGDVPDPAWRPHVPNPSSDHPMVVRCSPSSCEDSVLSLARGHPYGNPRRQ</sequence>
<evidence type="ECO:0000256" key="1">
    <source>
        <dbReference type="SAM" id="MobiDB-lite"/>
    </source>
</evidence>
<proteinExistence type="predicted"/>
<feature type="compositionally biased region" description="Polar residues" evidence="1">
    <location>
        <begin position="146"/>
        <end position="158"/>
    </location>
</feature>
<protein>
    <submittedName>
        <fullName evidence="2">Uncharacterized protein</fullName>
    </submittedName>
</protein>
<dbReference type="Proteomes" id="UP000198582">
    <property type="component" value="Unassembled WGS sequence"/>
</dbReference>